<dbReference type="KEGG" id="peo:AS203_10665"/>
<reference evidence="9" key="1">
    <citation type="submission" date="2015-11" db="EMBL/GenBank/DDBJ databases">
        <authorList>
            <person name="Holder M.E."/>
            <person name="Ajami N.J."/>
            <person name="Petrosino J.F."/>
        </authorList>
    </citation>
    <scope>NUCLEOTIDE SEQUENCE [LARGE SCALE GENOMIC DNA]</scope>
    <source>
        <strain evidence="9">F0113</strain>
    </source>
</reference>
<dbReference type="RefSeq" id="WP_060544560.1">
    <property type="nucleotide sequence ID" value="NZ_CP013195.1"/>
</dbReference>
<evidence type="ECO:0000259" key="7">
    <source>
        <dbReference type="Pfam" id="PF01923"/>
    </source>
</evidence>
<evidence type="ECO:0000256" key="6">
    <source>
        <dbReference type="RuleBase" id="RU366026"/>
    </source>
</evidence>
<comment type="subunit">
    <text evidence="2">Homotrimer.</text>
</comment>
<dbReference type="EMBL" id="CP013195">
    <property type="protein sequence ID" value="ALO49983.1"/>
    <property type="molecule type" value="Genomic_DNA"/>
</dbReference>
<gene>
    <name evidence="8" type="ORF">AS203_10665</name>
</gene>
<dbReference type="FunFam" id="1.20.1200.10:FF:000001">
    <property type="entry name" value="Cob(I)yrinic acid a,c-diamide adenosyltransferase"/>
    <property type="match status" value="1"/>
</dbReference>
<dbReference type="InterPro" id="IPR016030">
    <property type="entry name" value="CblAdoTrfase-like"/>
</dbReference>
<evidence type="ECO:0000256" key="1">
    <source>
        <dbReference type="ARBA" id="ARBA00007487"/>
    </source>
</evidence>
<dbReference type="GO" id="GO:0009236">
    <property type="term" value="P:cobalamin biosynthetic process"/>
    <property type="evidence" value="ECO:0007669"/>
    <property type="project" value="UniProtKB-UniRule"/>
</dbReference>
<keyword evidence="9" id="KW-1185">Reference proteome</keyword>
<dbReference type="NCBIfam" id="TIGR00636">
    <property type="entry name" value="PduO_Nterm"/>
    <property type="match status" value="1"/>
</dbReference>
<keyword evidence="5 6" id="KW-0067">ATP-binding</keyword>
<keyword evidence="4 6" id="KW-0547">Nucleotide-binding</keyword>
<evidence type="ECO:0000313" key="9">
    <source>
        <dbReference type="Proteomes" id="UP000056252"/>
    </source>
</evidence>
<dbReference type="EC" id="2.5.1.17" evidence="6"/>
<protein>
    <recommendedName>
        <fullName evidence="6">Corrinoid adenosyltransferase</fullName>
        <ecNumber evidence="6">2.5.1.17</ecNumber>
    </recommendedName>
    <alternativeName>
        <fullName evidence="6">Cob(II)alamin adenosyltransferase</fullName>
    </alternativeName>
    <alternativeName>
        <fullName evidence="6">Cob(II)yrinic acid a,c-diamide adenosyltransferase</fullName>
    </alternativeName>
    <alternativeName>
        <fullName evidence="6">Cobinamide/cobalamin adenosyltransferase</fullName>
    </alternativeName>
</protein>
<evidence type="ECO:0000256" key="3">
    <source>
        <dbReference type="ARBA" id="ARBA00022679"/>
    </source>
</evidence>
<dbReference type="InterPro" id="IPR036451">
    <property type="entry name" value="CblAdoTrfase-like_sf"/>
</dbReference>
<comment type="pathway">
    <text evidence="6">Cofactor biosynthesis; adenosylcobalamin biosynthesis; adenosylcobalamin from cob(II)yrinate a,c-diamide: step 2/7.</text>
</comment>
<dbReference type="PANTHER" id="PTHR12213">
    <property type="entry name" value="CORRINOID ADENOSYLTRANSFERASE"/>
    <property type="match status" value="1"/>
</dbReference>
<dbReference type="eggNOG" id="COG2096">
    <property type="taxonomic scope" value="Bacteria"/>
</dbReference>
<accession>A0A0S2KPP0</accession>
<dbReference type="AlphaFoldDB" id="A0A0S2KPP0"/>
<dbReference type="InterPro" id="IPR029499">
    <property type="entry name" value="PduO-typ"/>
</dbReference>
<keyword evidence="6" id="KW-0169">Cobalamin biosynthesis</keyword>
<comment type="catalytic activity">
    <reaction evidence="6">
        <text>2 cob(II)yrinate a,c diamide + reduced [electron-transfer flavoprotein] + 2 ATP = 2 adenosylcob(III)yrinate a,c-diamide + 2 triphosphate + oxidized [electron-transfer flavoprotein] + 3 H(+)</text>
        <dbReference type="Rhea" id="RHEA:11528"/>
        <dbReference type="Rhea" id="RHEA-COMP:10685"/>
        <dbReference type="Rhea" id="RHEA-COMP:10686"/>
        <dbReference type="ChEBI" id="CHEBI:15378"/>
        <dbReference type="ChEBI" id="CHEBI:18036"/>
        <dbReference type="ChEBI" id="CHEBI:30616"/>
        <dbReference type="ChEBI" id="CHEBI:57692"/>
        <dbReference type="ChEBI" id="CHEBI:58307"/>
        <dbReference type="ChEBI" id="CHEBI:58503"/>
        <dbReference type="ChEBI" id="CHEBI:58537"/>
        <dbReference type="EC" id="2.5.1.17"/>
    </reaction>
</comment>
<dbReference type="Gene3D" id="1.20.1200.10">
    <property type="entry name" value="Cobalamin adenosyltransferase-like"/>
    <property type="match status" value="1"/>
</dbReference>
<dbReference type="OrthoDB" id="9778896at2"/>
<sequence>MKVYTKGGDDGMTSLIGGRRVPKCDWQIEACGAVDELNAHLGLLAAWLADAEVKAFVEQLQRDLFVVGSYLAADPPGSRHCEGETIDEGDVRKLEDEIDRITLQIPPQNSFVLPGGCREAALAHVCRTVCRRAERRIVKLGEVVDISPVILRYMNRLSDYLFILARETNFKVCRIEKKW</sequence>
<dbReference type="STRING" id="76123.AS203_10665"/>
<dbReference type="PANTHER" id="PTHR12213:SF0">
    <property type="entry name" value="CORRINOID ADENOSYLTRANSFERASE MMAB"/>
    <property type="match status" value="1"/>
</dbReference>
<evidence type="ECO:0000256" key="4">
    <source>
        <dbReference type="ARBA" id="ARBA00022741"/>
    </source>
</evidence>
<dbReference type="UniPathway" id="UPA00148">
    <property type="reaction ID" value="UER00233"/>
</dbReference>
<feature type="domain" description="Cobalamin adenosyltransferase-like" evidence="7">
    <location>
        <begin position="3"/>
        <end position="166"/>
    </location>
</feature>
<comment type="catalytic activity">
    <reaction evidence="6">
        <text>2 cob(II)alamin + reduced [electron-transfer flavoprotein] + 2 ATP = 2 adenosylcob(III)alamin + 2 triphosphate + oxidized [electron-transfer flavoprotein] + 3 H(+)</text>
        <dbReference type="Rhea" id="RHEA:28671"/>
        <dbReference type="Rhea" id="RHEA-COMP:10685"/>
        <dbReference type="Rhea" id="RHEA-COMP:10686"/>
        <dbReference type="ChEBI" id="CHEBI:15378"/>
        <dbReference type="ChEBI" id="CHEBI:16304"/>
        <dbReference type="ChEBI" id="CHEBI:18036"/>
        <dbReference type="ChEBI" id="CHEBI:18408"/>
        <dbReference type="ChEBI" id="CHEBI:30616"/>
        <dbReference type="ChEBI" id="CHEBI:57692"/>
        <dbReference type="ChEBI" id="CHEBI:58307"/>
        <dbReference type="EC" id="2.5.1.17"/>
    </reaction>
</comment>
<dbReference type="Pfam" id="PF01923">
    <property type="entry name" value="Cob_adeno_trans"/>
    <property type="match status" value="1"/>
</dbReference>
<evidence type="ECO:0000313" key="8">
    <source>
        <dbReference type="EMBL" id="ALO49983.1"/>
    </source>
</evidence>
<name>A0A0S2KPP0_9BACT</name>
<keyword evidence="3 6" id="KW-0808">Transferase</keyword>
<dbReference type="SUPFAM" id="SSF89028">
    <property type="entry name" value="Cobalamin adenosyltransferase-like"/>
    <property type="match status" value="1"/>
</dbReference>
<evidence type="ECO:0000256" key="2">
    <source>
        <dbReference type="ARBA" id="ARBA00011233"/>
    </source>
</evidence>
<organism evidence="8 9">
    <name type="scientific">Hoylesella enoeca</name>
    <dbReference type="NCBI Taxonomy" id="76123"/>
    <lineage>
        <taxon>Bacteria</taxon>
        <taxon>Pseudomonadati</taxon>
        <taxon>Bacteroidota</taxon>
        <taxon>Bacteroidia</taxon>
        <taxon>Bacteroidales</taxon>
        <taxon>Prevotellaceae</taxon>
        <taxon>Hoylesella</taxon>
    </lineage>
</organism>
<dbReference type="Proteomes" id="UP000056252">
    <property type="component" value="Chromosome"/>
</dbReference>
<evidence type="ECO:0000256" key="5">
    <source>
        <dbReference type="ARBA" id="ARBA00022840"/>
    </source>
</evidence>
<comment type="similarity">
    <text evidence="1 6">Belongs to the Cob(I)alamin adenosyltransferase family.</text>
</comment>
<proteinExistence type="inferred from homology"/>
<dbReference type="GO" id="GO:0008817">
    <property type="term" value="F:corrinoid adenosyltransferase activity"/>
    <property type="evidence" value="ECO:0007669"/>
    <property type="project" value="UniProtKB-UniRule"/>
</dbReference>
<dbReference type="GO" id="GO:0005524">
    <property type="term" value="F:ATP binding"/>
    <property type="evidence" value="ECO:0007669"/>
    <property type="project" value="UniProtKB-UniRule"/>
</dbReference>